<sequence>MSGTEYWVLFLAEEIHDIQDLFIEELVGVDTPDVIQMTERRMRNFYFCMNIRKLLCQDLYVLYAG</sequence>
<evidence type="ECO:0000313" key="2">
    <source>
        <dbReference type="Proteomes" id="UP000729913"/>
    </source>
</evidence>
<reference evidence="1" key="2">
    <citation type="submission" date="2021-04" db="EMBL/GenBank/DDBJ databases">
        <title>Genome-wide patterns of bracovirus chromosomal integration into multiple host tissues during parasitism.</title>
        <authorList>
            <person name="Chebbi M.A.C."/>
        </authorList>
    </citation>
    <scope>NUCLEOTIDE SEQUENCE</scope>
    <source>
        <tissue evidence="1">Whole body</tissue>
    </source>
</reference>
<protein>
    <submittedName>
        <fullName evidence="1">Uncharacterized protein</fullName>
    </submittedName>
</protein>
<dbReference type="Proteomes" id="UP000729913">
    <property type="component" value="Unassembled WGS sequence"/>
</dbReference>
<keyword evidence="2" id="KW-1185">Reference proteome</keyword>
<dbReference type="AlphaFoldDB" id="A0A8J5UST0"/>
<evidence type="ECO:0000313" key="1">
    <source>
        <dbReference type="EMBL" id="KAG8040142.1"/>
    </source>
</evidence>
<reference evidence="1" key="1">
    <citation type="submission" date="2020-03" db="EMBL/GenBank/DDBJ databases">
        <authorList>
            <person name="Chebbi M.A."/>
            <person name="Drezen J.M."/>
        </authorList>
    </citation>
    <scope>NUCLEOTIDE SEQUENCE</scope>
    <source>
        <tissue evidence="1">Whole body</tissue>
    </source>
</reference>
<dbReference type="EMBL" id="JAAOIC020000023">
    <property type="protein sequence ID" value="KAG8040142.1"/>
    <property type="molecule type" value="Genomic_DNA"/>
</dbReference>
<accession>A0A8J5UST0</accession>
<comment type="caution">
    <text evidence="1">The sequence shown here is derived from an EMBL/GenBank/DDBJ whole genome shotgun (WGS) entry which is preliminary data.</text>
</comment>
<name>A0A8J5UST0_9HYME</name>
<proteinExistence type="predicted"/>
<gene>
    <name evidence="1" type="ORF">G9C98_000712</name>
</gene>
<organism evidence="1 2">
    <name type="scientific">Cotesia typhae</name>
    <dbReference type="NCBI Taxonomy" id="2053667"/>
    <lineage>
        <taxon>Eukaryota</taxon>
        <taxon>Metazoa</taxon>
        <taxon>Ecdysozoa</taxon>
        <taxon>Arthropoda</taxon>
        <taxon>Hexapoda</taxon>
        <taxon>Insecta</taxon>
        <taxon>Pterygota</taxon>
        <taxon>Neoptera</taxon>
        <taxon>Endopterygota</taxon>
        <taxon>Hymenoptera</taxon>
        <taxon>Apocrita</taxon>
        <taxon>Ichneumonoidea</taxon>
        <taxon>Braconidae</taxon>
        <taxon>Microgastrinae</taxon>
        <taxon>Cotesia</taxon>
    </lineage>
</organism>